<dbReference type="eggNOG" id="COG4565">
    <property type="taxonomic scope" value="Bacteria"/>
</dbReference>
<dbReference type="SUPFAM" id="SSF46785">
    <property type="entry name" value="Winged helix' DNA-binding domain"/>
    <property type="match status" value="1"/>
</dbReference>
<dbReference type="InterPro" id="IPR013196">
    <property type="entry name" value="HTH_11"/>
</dbReference>
<comment type="caution">
    <text evidence="11">The sequence shown here is derived from an EMBL/GenBank/DDBJ whole genome shotgun (WGS) entry which is preliminary data.</text>
</comment>
<dbReference type="GO" id="GO:0003677">
    <property type="term" value="F:DNA binding"/>
    <property type="evidence" value="ECO:0007669"/>
    <property type="project" value="UniProtKB-KW"/>
</dbReference>
<dbReference type="Gene3D" id="3.40.50.2300">
    <property type="match status" value="1"/>
</dbReference>
<dbReference type="Pfam" id="PF00072">
    <property type="entry name" value="Response_reg"/>
    <property type="match status" value="1"/>
</dbReference>
<dbReference type="SMART" id="SM00448">
    <property type="entry name" value="REC"/>
    <property type="match status" value="1"/>
</dbReference>
<dbReference type="CDD" id="cd19925">
    <property type="entry name" value="REC_citrate_TCS"/>
    <property type="match status" value="1"/>
</dbReference>
<gene>
    <name evidence="11" type="ORF">LQ50_14605</name>
</gene>
<evidence type="ECO:0000313" key="12">
    <source>
        <dbReference type="Proteomes" id="UP000030832"/>
    </source>
</evidence>
<reference evidence="11 12" key="1">
    <citation type="submission" date="2014-09" db="EMBL/GenBank/DDBJ databases">
        <title>Genome sequencing and annotation of Bacillus Okhensis strain Kh10-101T.</title>
        <authorList>
            <person name="Prakash J.S."/>
        </authorList>
    </citation>
    <scope>NUCLEOTIDE SEQUENCE [LARGE SCALE GENOMIC DNA]</scope>
    <source>
        <strain evidence="12">Kh10-101T</strain>
    </source>
</reference>
<evidence type="ECO:0000259" key="10">
    <source>
        <dbReference type="PROSITE" id="PS50110"/>
    </source>
</evidence>
<dbReference type="Proteomes" id="UP000030832">
    <property type="component" value="Unassembled WGS sequence"/>
</dbReference>
<dbReference type="GO" id="GO:0003700">
    <property type="term" value="F:DNA-binding transcription factor activity"/>
    <property type="evidence" value="ECO:0007669"/>
    <property type="project" value="InterPro"/>
</dbReference>
<feature type="modified residue" description="4-aspartylphosphate" evidence="9">
    <location>
        <position position="54"/>
    </location>
</feature>
<dbReference type="GO" id="GO:0000156">
    <property type="term" value="F:phosphorelay response regulator activity"/>
    <property type="evidence" value="ECO:0007669"/>
    <property type="project" value="TreeGrafter"/>
</dbReference>
<dbReference type="RefSeq" id="WP_034630322.1">
    <property type="nucleotide sequence ID" value="NZ_JRJU01000018.1"/>
</dbReference>
<dbReference type="InterPro" id="IPR011006">
    <property type="entry name" value="CheY-like_superfamily"/>
</dbReference>
<evidence type="ECO:0000256" key="1">
    <source>
        <dbReference type="ARBA" id="ARBA00004496"/>
    </source>
</evidence>
<dbReference type="GO" id="GO:0005737">
    <property type="term" value="C:cytoplasm"/>
    <property type="evidence" value="ECO:0007669"/>
    <property type="project" value="UniProtKB-SubCell"/>
</dbReference>
<keyword evidence="6" id="KW-0238">DNA-binding</keyword>
<dbReference type="EMBL" id="JRJU01000018">
    <property type="protein sequence ID" value="KHF39490.1"/>
    <property type="molecule type" value="Genomic_DNA"/>
</dbReference>
<keyword evidence="2" id="KW-0963">Cytoplasm</keyword>
<keyword evidence="4" id="KW-0902">Two-component regulatory system</keyword>
<name>A0A0B0IDW8_9BACI</name>
<keyword evidence="5" id="KW-0805">Transcription regulation</keyword>
<dbReference type="InterPro" id="IPR001789">
    <property type="entry name" value="Sig_transdc_resp-reg_receiver"/>
</dbReference>
<dbReference type="Gene3D" id="1.10.10.10">
    <property type="entry name" value="Winged helix-like DNA-binding domain superfamily/Winged helix DNA-binding domain"/>
    <property type="match status" value="1"/>
</dbReference>
<keyword evidence="8" id="KW-0804">Transcription</keyword>
<evidence type="ECO:0000313" key="11">
    <source>
        <dbReference type="EMBL" id="KHF39490.1"/>
    </source>
</evidence>
<evidence type="ECO:0000256" key="9">
    <source>
        <dbReference type="PROSITE-ProRule" id="PRU00169"/>
    </source>
</evidence>
<evidence type="ECO:0000256" key="2">
    <source>
        <dbReference type="ARBA" id="ARBA00022490"/>
    </source>
</evidence>
<dbReference type="OrthoDB" id="9759232at2"/>
<evidence type="ECO:0000256" key="3">
    <source>
        <dbReference type="ARBA" id="ARBA00022553"/>
    </source>
</evidence>
<dbReference type="InterPro" id="IPR024187">
    <property type="entry name" value="Sig_transdc_resp-reg_cit/mal"/>
</dbReference>
<accession>A0A0B0IDW8</accession>
<dbReference type="PANTHER" id="PTHR45526">
    <property type="entry name" value="TRANSCRIPTIONAL REGULATORY PROTEIN DPIA"/>
    <property type="match status" value="1"/>
</dbReference>
<dbReference type="SUPFAM" id="SSF52172">
    <property type="entry name" value="CheY-like"/>
    <property type="match status" value="1"/>
</dbReference>
<dbReference type="InterPro" id="IPR036388">
    <property type="entry name" value="WH-like_DNA-bd_sf"/>
</dbReference>
<organism evidence="11 12">
    <name type="scientific">Halalkalibacter okhensis</name>
    <dbReference type="NCBI Taxonomy" id="333138"/>
    <lineage>
        <taxon>Bacteria</taxon>
        <taxon>Bacillati</taxon>
        <taxon>Bacillota</taxon>
        <taxon>Bacilli</taxon>
        <taxon>Bacillales</taxon>
        <taxon>Bacillaceae</taxon>
        <taxon>Halalkalibacter</taxon>
    </lineage>
</organism>
<evidence type="ECO:0000256" key="8">
    <source>
        <dbReference type="ARBA" id="ARBA00023163"/>
    </source>
</evidence>
<evidence type="ECO:0000256" key="4">
    <source>
        <dbReference type="ARBA" id="ARBA00023012"/>
    </source>
</evidence>
<dbReference type="STRING" id="333138.LQ50_14605"/>
<sequence>MIKVFIVEDDPMVLEVNSSFLAKVPPFHLCGTATNGADAENGILEKKPDVVLMDMFLPDKSGLDVLKSLRNQEVECDVIMITAAKDAATIQEVFRLGAVDYLVKPFRFERFKTALETYQKMWHKLTHLPSLSQSDIDELKQIKQRDQTLPKGLSETTMKQILLKLIDQPEPVTAEQLASSLGMARVTVRRYLEHLEQMEKIQVQIKYGSVGRPSHYYFV</sequence>
<dbReference type="InterPro" id="IPR036390">
    <property type="entry name" value="WH_DNA-bd_sf"/>
</dbReference>
<dbReference type="PANTHER" id="PTHR45526:SF1">
    <property type="entry name" value="TRANSCRIPTIONAL REGULATORY PROTEIN DCUR-RELATED"/>
    <property type="match status" value="1"/>
</dbReference>
<dbReference type="PROSITE" id="PS50110">
    <property type="entry name" value="RESPONSE_REGULATORY"/>
    <property type="match status" value="1"/>
</dbReference>
<evidence type="ECO:0000256" key="7">
    <source>
        <dbReference type="ARBA" id="ARBA00023159"/>
    </source>
</evidence>
<proteinExistence type="predicted"/>
<keyword evidence="3 9" id="KW-0597">Phosphoprotein</keyword>
<keyword evidence="12" id="KW-1185">Reference proteome</keyword>
<dbReference type="AlphaFoldDB" id="A0A0B0IDW8"/>
<dbReference type="Pfam" id="PF08279">
    <property type="entry name" value="HTH_11"/>
    <property type="match status" value="1"/>
</dbReference>
<dbReference type="InterPro" id="IPR051271">
    <property type="entry name" value="2C-system_Tx_regulators"/>
</dbReference>
<evidence type="ECO:0000256" key="5">
    <source>
        <dbReference type="ARBA" id="ARBA00023015"/>
    </source>
</evidence>
<evidence type="ECO:0000256" key="6">
    <source>
        <dbReference type="ARBA" id="ARBA00023125"/>
    </source>
</evidence>
<keyword evidence="7" id="KW-0010">Activator</keyword>
<dbReference type="PIRSF" id="PIRSF006171">
    <property type="entry name" value="RR_citrat_malat"/>
    <property type="match status" value="1"/>
</dbReference>
<comment type="subcellular location">
    <subcellularLocation>
        <location evidence="1">Cytoplasm</location>
    </subcellularLocation>
</comment>
<feature type="domain" description="Response regulatory" evidence="10">
    <location>
        <begin position="3"/>
        <end position="119"/>
    </location>
</feature>
<protein>
    <submittedName>
        <fullName evidence="11">Chemotaxis protein CheY</fullName>
    </submittedName>
</protein>